<comment type="caution">
    <text evidence="2">The sequence shown here is derived from an EMBL/GenBank/DDBJ whole genome shotgun (WGS) entry which is preliminary data.</text>
</comment>
<reference evidence="2 3" key="1">
    <citation type="journal article" date="2018" name="Nat. Biotechnol.">
        <title>A standardized bacterial taxonomy based on genome phylogeny substantially revises the tree of life.</title>
        <authorList>
            <person name="Parks D.H."/>
            <person name="Chuvochina M."/>
            <person name="Waite D.W."/>
            <person name="Rinke C."/>
            <person name="Skarshewski A."/>
            <person name="Chaumeil P.A."/>
            <person name="Hugenholtz P."/>
        </authorList>
    </citation>
    <scope>NUCLEOTIDE SEQUENCE [LARGE SCALE GENOMIC DNA]</scope>
    <source>
        <strain evidence="2">UBA7921</strain>
    </source>
</reference>
<accession>A0A348MMI2</accession>
<keyword evidence="1" id="KW-0812">Transmembrane</keyword>
<protein>
    <submittedName>
        <fullName evidence="2">Uncharacterized protein</fullName>
    </submittedName>
</protein>
<proteinExistence type="predicted"/>
<feature type="transmembrane region" description="Helical" evidence="1">
    <location>
        <begin position="7"/>
        <end position="27"/>
    </location>
</feature>
<dbReference type="AlphaFoldDB" id="A0A348MMI2"/>
<keyword evidence="1" id="KW-0472">Membrane</keyword>
<evidence type="ECO:0000256" key="1">
    <source>
        <dbReference type="SAM" id="Phobius"/>
    </source>
</evidence>
<evidence type="ECO:0000313" key="3">
    <source>
        <dbReference type="Proteomes" id="UP000262454"/>
    </source>
</evidence>
<dbReference type="EMBL" id="DMCX01000041">
    <property type="protein sequence ID" value="HAF08258.1"/>
    <property type="molecule type" value="Genomic_DNA"/>
</dbReference>
<sequence>MNILKKFCYILVYFFFTVKIFSEGIFLSDYNYKTIEAGERVYINGLYGVESYSIDFNRKIFSDGGVLKFEGDRLLVGSLREDLIPGTVDTIIFSTERGMEYLELKISPSDFDLRIDNVKESVNGKVVFYHNNNFIKNGIDSLFIMYEADNNFESNIIFSTLEDTLIENNIFKFSLKKPEDEKDYSLSLVKFTGSLSDTFYYLEGFTTKEQPSNPFYPFIIDSRSKVITDNIENLYSDFNFDFIKTFYNYPLLPESIIIGNSKFLVYLNVDGGKLLKETQFLSRLKSISKNIPVFIFSRNIVQFLNLSENRSSKDFLEMMFDLEFREDEAAFDDYFLLDPLDEENYELFYDKVTQRYTPYYISDSISFFLYLPKSLNVDILNQIVENSKNLKKKDYWGRLSSVISLDNREKGEITISFFDFYGKFIGDVYLDINYLNFVFVDISSIFKKNFSWDNGFYIYKIYSGNEEINRGIFFLF</sequence>
<dbReference type="Proteomes" id="UP000262454">
    <property type="component" value="Unassembled WGS sequence"/>
</dbReference>
<keyword evidence="1" id="KW-1133">Transmembrane helix</keyword>
<gene>
    <name evidence="2" type="ORF">DCG82_07630</name>
</gene>
<organism evidence="2 3">
    <name type="scientific">candidate division WOR-3 bacterium</name>
    <dbReference type="NCBI Taxonomy" id="2052148"/>
    <lineage>
        <taxon>Bacteria</taxon>
        <taxon>Bacteria division WOR-3</taxon>
    </lineage>
</organism>
<evidence type="ECO:0000313" key="2">
    <source>
        <dbReference type="EMBL" id="HAF08258.1"/>
    </source>
</evidence>
<name>A0A348MMI2_UNCW3</name>